<proteinExistence type="predicted"/>
<dbReference type="InterPro" id="IPR045941">
    <property type="entry name" value="DUF6361"/>
</dbReference>
<evidence type="ECO:0000313" key="1">
    <source>
        <dbReference type="EMBL" id="BCZ46652.1"/>
    </source>
</evidence>
<dbReference type="EMBL" id="AP024849">
    <property type="protein sequence ID" value="BCZ46652.1"/>
    <property type="molecule type" value="Genomic_DNA"/>
</dbReference>
<dbReference type="RefSeq" id="WP_224033071.1">
    <property type="nucleotide sequence ID" value="NZ_AP024849.1"/>
</dbReference>
<protein>
    <submittedName>
        <fullName evidence="1">Uncharacterized protein</fullName>
    </submittedName>
</protein>
<dbReference type="Pfam" id="PF19888">
    <property type="entry name" value="DUF6361"/>
    <property type="match status" value="1"/>
</dbReference>
<accession>A0ABN6J1M6</accession>
<keyword evidence="2" id="KW-1185">Reference proteome</keyword>
<evidence type="ECO:0000313" key="2">
    <source>
        <dbReference type="Proteomes" id="UP000824633"/>
    </source>
</evidence>
<sequence>MQLGWIDFSREERNKVMATLDLLSTTTALDELGIGTLRDIYADILFPGISTIQTRAKYFVIIPYIFSLAGSQKFKRVSEIVPWVNRKEDNLVSTLVKNGGEDDAGIIGSRSLKQGKHVKRKPSSIYWNGMRTYGILLDNRISMDQAAILIYNQGNKKRNIEIVKGEESYDDETAANDGISIFSPIKANFDFEKNIDIRLTKEEALYISDHIISSIHSRDSLLSFIIKNKIDISNFYFEDLEDLPMPSDIKNDYKLAKELADFIYGAHIRYNVIYSQKLDMEQIKSWNNWIDKFDVVALRFEEIMTRINCKGTTKDFLKKFLKAVLNKDIEAIDRCIINREKEVKGERAKLCKPMEYQYNTAIHNYKLNYRYYSALTIINDILEGLGE</sequence>
<gene>
    <name evidence="1" type="ORF">psyc5s11_27190</name>
</gene>
<dbReference type="Proteomes" id="UP000824633">
    <property type="component" value="Chromosome"/>
</dbReference>
<reference evidence="2" key="1">
    <citation type="submission" date="2021-07" db="EMBL/GenBank/DDBJ databases">
        <title>Complete genome sequencing of a Clostridium isolate.</title>
        <authorList>
            <person name="Ueki A."/>
            <person name="Tonouchi A."/>
        </authorList>
    </citation>
    <scope>NUCLEOTIDE SEQUENCE [LARGE SCALE GENOMIC DNA]</scope>
    <source>
        <strain evidence="2">C5S11</strain>
    </source>
</reference>
<name>A0ABN6J1M6_9CLOT</name>
<organism evidence="1 2">
    <name type="scientific">Clostridium gelidum</name>
    <dbReference type="NCBI Taxonomy" id="704125"/>
    <lineage>
        <taxon>Bacteria</taxon>
        <taxon>Bacillati</taxon>
        <taxon>Bacillota</taxon>
        <taxon>Clostridia</taxon>
        <taxon>Eubacteriales</taxon>
        <taxon>Clostridiaceae</taxon>
        <taxon>Clostridium</taxon>
    </lineage>
</organism>